<protein>
    <submittedName>
        <fullName evidence="2">Uncharacterized protein</fullName>
    </submittedName>
</protein>
<comment type="caution">
    <text evidence="2">The sequence shown here is derived from an EMBL/GenBank/DDBJ whole genome shotgun (WGS) entry which is preliminary data.</text>
</comment>
<feature type="region of interest" description="Disordered" evidence="1">
    <location>
        <begin position="292"/>
        <end position="330"/>
    </location>
</feature>
<feature type="compositionally biased region" description="Polar residues" evidence="1">
    <location>
        <begin position="363"/>
        <end position="379"/>
    </location>
</feature>
<feature type="region of interest" description="Disordered" evidence="1">
    <location>
        <begin position="478"/>
        <end position="506"/>
    </location>
</feature>
<name>A0ABR2ZWB9_9AGAR</name>
<organism evidence="2 3">
    <name type="scientific">Marasmius tenuissimus</name>
    <dbReference type="NCBI Taxonomy" id="585030"/>
    <lineage>
        <taxon>Eukaryota</taxon>
        <taxon>Fungi</taxon>
        <taxon>Dikarya</taxon>
        <taxon>Basidiomycota</taxon>
        <taxon>Agaricomycotina</taxon>
        <taxon>Agaricomycetes</taxon>
        <taxon>Agaricomycetidae</taxon>
        <taxon>Agaricales</taxon>
        <taxon>Marasmiineae</taxon>
        <taxon>Marasmiaceae</taxon>
        <taxon>Marasmius</taxon>
    </lineage>
</organism>
<feature type="compositionally biased region" description="Polar residues" evidence="1">
    <location>
        <begin position="150"/>
        <end position="159"/>
    </location>
</feature>
<gene>
    <name evidence="2" type="ORF">AAF712_007924</name>
</gene>
<reference evidence="2 3" key="1">
    <citation type="submission" date="2024-05" db="EMBL/GenBank/DDBJ databases">
        <title>A draft genome resource for the thread blight pathogen Marasmius tenuissimus strain MS-2.</title>
        <authorList>
            <person name="Yulfo-Soto G.E."/>
            <person name="Baruah I.K."/>
            <person name="Amoako-Attah I."/>
            <person name="Bukari Y."/>
            <person name="Meinhardt L.W."/>
            <person name="Bailey B.A."/>
            <person name="Cohen S.P."/>
        </authorList>
    </citation>
    <scope>NUCLEOTIDE SEQUENCE [LARGE SCALE GENOMIC DNA]</scope>
    <source>
        <strain evidence="2 3">MS-2</strain>
    </source>
</reference>
<feature type="region of interest" description="Disordered" evidence="1">
    <location>
        <begin position="589"/>
        <end position="611"/>
    </location>
</feature>
<dbReference type="EMBL" id="JBBXMP010000052">
    <property type="protein sequence ID" value="KAL0065088.1"/>
    <property type="molecule type" value="Genomic_DNA"/>
</dbReference>
<dbReference type="Proteomes" id="UP001437256">
    <property type="component" value="Unassembled WGS sequence"/>
</dbReference>
<feature type="region of interest" description="Disordered" evidence="1">
    <location>
        <begin position="71"/>
        <end position="190"/>
    </location>
</feature>
<evidence type="ECO:0000256" key="1">
    <source>
        <dbReference type="SAM" id="MobiDB-lite"/>
    </source>
</evidence>
<evidence type="ECO:0000313" key="3">
    <source>
        <dbReference type="Proteomes" id="UP001437256"/>
    </source>
</evidence>
<feature type="compositionally biased region" description="Polar residues" evidence="1">
    <location>
        <begin position="626"/>
        <end position="641"/>
    </location>
</feature>
<evidence type="ECO:0000313" key="2">
    <source>
        <dbReference type="EMBL" id="KAL0065088.1"/>
    </source>
</evidence>
<feature type="region of interest" description="Disordered" evidence="1">
    <location>
        <begin position="359"/>
        <end position="380"/>
    </location>
</feature>
<feature type="region of interest" description="Disordered" evidence="1">
    <location>
        <begin position="724"/>
        <end position="759"/>
    </location>
</feature>
<proteinExistence type="predicted"/>
<sequence>MDPQPFFANKRKRKRRSFIDPCLGFYAQPDSESSSVDYMPRLLDIAHEEAPAVAAEAEIYDAELPGIVALPEKYSESESDVQLAHEQGDAEELESPKPIVEITVESFLRSHGRKSSRRKPKSGVKTKTIDTVVSSDDHDRQPRPTKRNRQCPQRVSSPPSEAVDQLFSSENENIGTRVPPRKKCRRQKQKTSLAQRLLQAAVLTDADPIDSLVREVDRNISASAPSASIPIPMQTLGEHSSARSKPKRRLWTLIDPRTRDENSTLSSFASRARDSNIERKPLTRWPTQISIVSDEEDGEEQTEKKKRKIVAGRGRGDDEVTRKATKKKGLKACEPQAQATLLFVPLQEAETVLEARKKKMKENQTNPKTISNNTSSTKQLNRKPLEFEPITISNNDATSDRAPTIATLNDIPSVPHTTLPVPDAAPSALPVPVQEYQPLSSQAIIHSLLQNSSPDVISLHRPVPAYASARAQEPRLQGNTVNTDDYNTAPIPIDRPHATSSTTRPGTPALSLAPGLLPPPPFTFALKTPDSAPSRAVRRTIAAPSMSRISQPPPPFTLFSDASKTLQSQFYRTCNAFLSGSSCPLLSRRSLPSRSTNNCNAPNPDLQPQRPLSTYLDQFLETAKSVNISQTRTASNPTATKQRPRPRAAPRRERQLPTSTLNGASHGRPGLEESTSTEPIFVDGDDGLESELFERYEPAPDIDVLEILSSQYEYEVVLRSSPLATAVSEERKRRSEKEKEKLVDKSSSGAEKRPNTGVRRSMAGIRAFYDVR</sequence>
<feature type="region of interest" description="Disordered" evidence="1">
    <location>
        <begin position="626"/>
        <end position="684"/>
    </location>
</feature>
<keyword evidence="3" id="KW-1185">Reference proteome</keyword>
<feature type="compositionally biased region" description="Basic residues" evidence="1">
    <location>
        <begin position="110"/>
        <end position="124"/>
    </location>
</feature>
<feature type="compositionally biased region" description="Basic residues" evidence="1">
    <location>
        <begin position="179"/>
        <end position="189"/>
    </location>
</feature>
<feature type="region of interest" description="Disordered" evidence="1">
    <location>
        <begin position="225"/>
        <end position="246"/>
    </location>
</feature>
<feature type="compositionally biased region" description="Basic and acidic residues" evidence="1">
    <location>
        <begin position="728"/>
        <end position="754"/>
    </location>
</feature>
<accession>A0ABR2ZWB9</accession>